<dbReference type="Proteomes" id="UP000075424">
    <property type="component" value="Unassembled WGS sequence"/>
</dbReference>
<protein>
    <submittedName>
        <fullName evidence="1">Uncharacterized protein</fullName>
    </submittedName>
</protein>
<accession>A0A150M5T9</accession>
<organism evidence="1 2">
    <name type="scientific">Geobacillus stearothermophilus</name>
    <name type="common">Bacillus stearothermophilus</name>
    <dbReference type="NCBI Taxonomy" id="1422"/>
    <lineage>
        <taxon>Bacteria</taxon>
        <taxon>Bacillati</taxon>
        <taxon>Bacillota</taxon>
        <taxon>Bacilli</taxon>
        <taxon>Bacillales</taxon>
        <taxon>Anoxybacillaceae</taxon>
        <taxon>Geobacillus</taxon>
    </lineage>
</organism>
<reference evidence="1 2" key="1">
    <citation type="submission" date="2016-01" db="EMBL/GenBank/DDBJ databases">
        <title>Draft Genome Sequences of Seven Thermophilic Sporeformers Isolated from Foods.</title>
        <authorList>
            <person name="Berendsen E.M."/>
            <person name="Wells-Bennik M.H."/>
            <person name="Krawcyk A.O."/>
            <person name="De Jong A."/>
            <person name="Holsappel S."/>
            <person name="Eijlander R.T."/>
            <person name="Kuipers O.P."/>
        </authorList>
    </citation>
    <scope>NUCLEOTIDE SEQUENCE [LARGE SCALE GENOMIC DNA]</scope>
    <source>
        <strain evidence="1 2">B4109</strain>
    </source>
</reference>
<sequence length="43" mass="4882">MAAFCAWRPVSAVHSASHISQPLHNIQKNTPDIRIKIIFIQKL</sequence>
<dbReference type="EMBL" id="LQYV01000154">
    <property type="protein sequence ID" value="KYD19582.1"/>
    <property type="molecule type" value="Genomic_DNA"/>
</dbReference>
<proteinExistence type="predicted"/>
<evidence type="ECO:0000313" key="2">
    <source>
        <dbReference type="Proteomes" id="UP000075424"/>
    </source>
</evidence>
<gene>
    <name evidence="1" type="ORF">B4109_1889</name>
</gene>
<name>A0A150M5T9_GEOSE</name>
<dbReference type="PATRIC" id="fig|1422.18.peg.2469"/>
<evidence type="ECO:0000313" key="1">
    <source>
        <dbReference type="EMBL" id="KYD19582.1"/>
    </source>
</evidence>
<dbReference type="AlphaFoldDB" id="A0A150M5T9"/>
<comment type="caution">
    <text evidence="1">The sequence shown here is derived from an EMBL/GenBank/DDBJ whole genome shotgun (WGS) entry which is preliminary data.</text>
</comment>